<dbReference type="GO" id="GO:0004345">
    <property type="term" value="F:glucose-6-phosphate dehydrogenase activity"/>
    <property type="evidence" value="ECO:0007669"/>
    <property type="project" value="InterPro"/>
</dbReference>
<dbReference type="AlphaFoldDB" id="A0A815LQW9"/>
<dbReference type="OrthoDB" id="60984at2759"/>
<name>A0A815LQW9_9BILA</name>
<sequence>MFDEDFDPNNTLARDELVIRIQPNEAIYLKVNTKRPAEMSFSIEETELDLTYDKRHQDI</sequence>
<dbReference type="EMBL" id="CAJNOO010005314">
    <property type="protein sequence ID" value="CAF1413259.1"/>
    <property type="molecule type" value="Genomic_DNA"/>
</dbReference>
<dbReference type="Gene3D" id="3.30.360.10">
    <property type="entry name" value="Dihydrodipicolinate Reductase, domain 2"/>
    <property type="match status" value="1"/>
</dbReference>
<dbReference type="Pfam" id="PF02781">
    <property type="entry name" value="G6PD_C"/>
    <property type="match status" value="1"/>
</dbReference>
<organism evidence="3 4">
    <name type="scientific">Rotaria sordida</name>
    <dbReference type="NCBI Taxonomy" id="392033"/>
    <lineage>
        <taxon>Eukaryota</taxon>
        <taxon>Metazoa</taxon>
        <taxon>Spiralia</taxon>
        <taxon>Gnathifera</taxon>
        <taxon>Rotifera</taxon>
        <taxon>Eurotatoria</taxon>
        <taxon>Bdelloidea</taxon>
        <taxon>Philodinida</taxon>
        <taxon>Philodinidae</taxon>
        <taxon>Rotaria</taxon>
    </lineage>
</organism>
<reference evidence="3" key="1">
    <citation type="submission" date="2021-02" db="EMBL/GenBank/DDBJ databases">
        <authorList>
            <person name="Nowell W R."/>
        </authorList>
    </citation>
    <scope>NUCLEOTIDE SEQUENCE</scope>
</reference>
<accession>A0A815LQW9</accession>
<evidence type="ECO:0000256" key="1">
    <source>
        <dbReference type="ARBA" id="ARBA00004959"/>
    </source>
</evidence>
<comment type="caution">
    <text evidence="3">The sequence shown here is derived from an EMBL/GenBank/DDBJ whole genome shotgun (WGS) entry which is preliminary data.</text>
</comment>
<comment type="pathway">
    <text evidence="1">Carbohydrate degradation; pentose phosphate pathway.</text>
</comment>
<protein>
    <recommendedName>
        <fullName evidence="2">Glucose-6-phosphate dehydrogenase C-terminal domain-containing protein</fullName>
    </recommendedName>
</protein>
<dbReference type="SUPFAM" id="SSF55347">
    <property type="entry name" value="Glyceraldehyde-3-phosphate dehydrogenase-like, C-terminal domain"/>
    <property type="match status" value="1"/>
</dbReference>
<dbReference type="GO" id="GO:0006006">
    <property type="term" value="P:glucose metabolic process"/>
    <property type="evidence" value="ECO:0007669"/>
    <property type="project" value="InterPro"/>
</dbReference>
<dbReference type="InterPro" id="IPR022675">
    <property type="entry name" value="G6P_DH_C"/>
</dbReference>
<evidence type="ECO:0000259" key="2">
    <source>
        <dbReference type="Pfam" id="PF02781"/>
    </source>
</evidence>
<feature type="non-terminal residue" evidence="3">
    <location>
        <position position="59"/>
    </location>
</feature>
<dbReference type="GO" id="GO:0050661">
    <property type="term" value="F:NADP binding"/>
    <property type="evidence" value="ECO:0007669"/>
    <property type="project" value="InterPro"/>
</dbReference>
<evidence type="ECO:0000313" key="4">
    <source>
        <dbReference type="Proteomes" id="UP000663882"/>
    </source>
</evidence>
<gene>
    <name evidence="3" type="ORF">RFH988_LOCUS35312</name>
</gene>
<evidence type="ECO:0000313" key="3">
    <source>
        <dbReference type="EMBL" id="CAF1413259.1"/>
    </source>
</evidence>
<dbReference type="Proteomes" id="UP000663882">
    <property type="component" value="Unassembled WGS sequence"/>
</dbReference>
<proteinExistence type="predicted"/>
<feature type="domain" description="Glucose-6-phosphate dehydrogenase C-terminal" evidence="2">
    <location>
        <begin position="9"/>
        <end position="57"/>
    </location>
</feature>